<keyword evidence="2" id="KW-0677">Repeat</keyword>
<dbReference type="Proteomes" id="UP000789570">
    <property type="component" value="Unassembled WGS sequence"/>
</dbReference>
<dbReference type="OrthoDB" id="5588846at2759"/>
<evidence type="ECO:0000256" key="2">
    <source>
        <dbReference type="ARBA" id="ARBA00022737"/>
    </source>
</evidence>
<dbReference type="Gene3D" id="2.60.120.200">
    <property type="match status" value="1"/>
</dbReference>
<feature type="domain" description="MIR" evidence="3">
    <location>
        <begin position="251"/>
        <end position="306"/>
    </location>
</feature>
<dbReference type="EMBL" id="CAJVPQ010001209">
    <property type="protein sequence ID" value="CAG8538434.1"/>
    <property type="molecule type" value="Genomic_DNA"/>
</dbReference>
<evidence type="ECO:0000313" key="5">
    <source>
        <dbReference type="Proteomes" id="UP000789570"/>
    </source>
</evidence>
<dbReference type="SUPFAM" id="SSF82109">
    <property type="entry name" value="MIR domain"/>
    <property type="match status" value="1"/>
</dbReference>
<organism evidence="4 5">
    <name type="scientific">Funneliformis caledonium</name>
    <dbReference type="NCBI Taxonomy" id="1117310"/>
    <lineage>
        <taxon>Eukaryota</taxon>
        <taxon>Fungi</taxon>
        <taxon>Fungi incertae sedis</taxon>
        <taxon>Mucoromycota</taxon>
        <taxon>Glomeromycotina</taxon>
        <taxon>Glomeromycetes</taxon>
        <taxon>Glomerales</taxon>
        <taxon>Glomeraceae</taxon>
        <taxon>Funneliformis</taxon>
    </lineage>
</organism>
<dbReference type="SMART" id="SM00472">
    <property type="entry name" value="MIR"/>
    <property type="match status" value="3"/>
</dbReference>
<proteinExistence type="predicted"/>
<evidence type="ECO:0000313" key="4">
    <source>
        <dbReference type="EMBL" id="CAG8538434.1"/>
    </source>
</evidence>
<dbReference type="InterPro" id="IPR036300">
    <property type="entry name" value="MIR_dom_sf"/>
</dbReference>
<evidence type="ECO:0000259" key="3">
    <source>
        <dbReference type="PROSITE" id="PS50919"/>
    </source>
</evidence>
<reference evidence="4" key="1">
    <citation type="submission" date="2021-06" db="EMBL/GenBank/DDBJ databases">
        <authorList>
            <person name="Kallberg Y."/>
            <person name="Tangrot J."/>
            <person name="Rosling A."/>
        </authorList>
    </citation>
    <scope>NUCLEOTIDE SEQUENCE</scope>
    <source>
        <strain evidence="4">UK204</strain>
    </source>
</reference>
<dbReference type="InterPro" id="IPR013320">
    <property type="entry name" value="ConA-like_dom_sf"/>
</dbReference>
<dbReference type="PROSITE" id="PS50919">
    <property type="entry name" value="MIR"/>
    <property type="match status" value="1"/>
</dbReference>
<dbReference type="AlphaFoldDB" id="A0A9N9ARN8"/>
<dbReference type="InterPro" id="IPR016093">
    <property type="entry name" value="MIR_motif"/>
</dbReference>
<dbReference type="SUPFAM" id="SSF49899">
    <property type="entry name" value="Concanavalin A-like lectins/glucanases"/>
    <property type="match status" value="1"/>
</dbReference>
<accession>A0A9N9ARN8</accession>
<keyword evidence="1" id="KW-0732">Signal</keyword>
<comment type="caution">
    <text evidence="4">The sequence shown here is derived from an EMBL/GenBank/DDBJ whole genome shotgun (WGS) entry which is preliminary data.</text>
</comment>
<sequence length="459" mass="52493">MKNFIVKEWAELISDPIIFNDQSCQVFEHVNLPKVKDELSVTLRLKIQKLTSCWATILHKGTKSSVRTLRLELMPNKFSLLARFTGNWTDNAGIHDIGDELLLDRWYYVAYTLSDSEKRADLYVDSEWVGSYSIHKIKKQKIVFNDAPLYIGRSYNEADGFNGKISNVRYFNWRLCAEEVKEHFFNNKIAYDSKVALVHVPTGKYLSTKGIKYDSDKCDPQYMVVGNGWEIDLNNDVFTVIEAFDTSVSAGSSVPFNTLVGFKHQATGGILHSHTMYYGSTPLMKHQQVTIWPKRNNDDDWLIRRYNSKEDSSYLSDGDIIILIHDKSNKTALYSHPMLFGDGTQEVSYHGNGNDENNKVKSVMNGSRNFLPIGSATNFKNVKYLKPTELSVRGQRSTSLAVRISIVEVVICLSEINQMITKFTSESDFYLLKTFNESSIKLIDNRKNDVGKTMTKKFY</sequence>
<dbReference type="Pfam" id="PF13385">
    <property type="entry name" value="Laminin_G_3"/>
    <property type="match status" value="1"/>
</dbReference>
<protein>
    <submittedName>
        <fullName evidence="4">9766_t:CDS:1</fullName>
    </submittedName>
</protein>
<keyword evidence="5" id="KW-1185">Reference proteome</keyword>
<dbReference type="Gene3D" id="2.80.10.50">
    <property type="match status" value="1"/>
</dbReference>
<name>A0A9N9ARN8_9GLOM</name>
<dbReference type="PANTHER" id="PTHR46809">
    <property type="entry name" value="STROMAL CELL-DERIVED FACTOR 2-LIKE PROTEIN"/>
    <property type="match status" value="1"/>
</dbReference>
<evidence type="ECO:0000256" key="1">
    <source>
        <dbReference type="ARBA" id="ARBA00022729"/>
    </source>
</evidence>
<dbReference type="PANTHER" id="PTHR46809:SF2">
    <property type="entry name" value="GH21273P"/>
    <property type="match status" value="1"/>
</dbReference>
<gene>
    <name evidence="4" type="ORF">FCALED_LOCUS5520</name>
</gene>